<keyword evidence="2 5" id="KW-0812">Transmembrane</keyword>
<reference evidence="6 7" key="1">
    <citation type="submission" date="2020-08" db="EMBL/GenBank/DDBJ databases">
        <authorList>
            <person name="Koutsovoulos G."/>
            <person name="Danchin GJ E."/>
        </authorList>
    </citation>
    <scope>NUCLEOTIDE SEQUENCE [LARGE SCALE GENOMIC DNA]</scope>
</reference>
<protein>
    <submittedName>
        <fullName evidence="6">Uncharacterized protein</fullName>
    </submittedName>
</protein>
<dbReference type="GO" id="GO:0022857">
    <property type="term" value="F:transmembrane transporter activity"/>
    <property type="evidence" value="ECO:0007669"/>
    <property type="project" value="TreeGrafter"/>
</dbReference>
<feature type="transmembrane region" description="Helical" evidence="5">
    <location>
        <begin position="42"/>
        <end position="64"/>
    </location>
</feature>
<evidence type="ECO:0000256" key="2">
    <source>
        <dbReference type="ARBA" id="ARBA00022692"/>
    </source>
</evidence>
<evidence type="ECO:0000256" key="4">
    <source>
        <dbReference type="ARBA" id="ARBA00023136"/>
    </source>
</evidence>
<dbReference type="GO" id="GO:0016020">
    <property type="term" value="C:membrane"/>
    <property type="evidence" value="ECO:0007669"/>
    <property type="project" value="UniProtKB-SubCell"/>
</dbReference>
<dbReference type="EMBL" id="CAJEWN010000153">
    <property type="protein sequence ID" value="CAD2169422.1"/>
    <property type="molecule type" value="Genomic_DNA"/>
</dbReference>
<keyword evidence="3 5" id="KW-1133">Transmembrane helix</keyword>
<dbReference type="AlphaFoldDB" id="A0A6V7V363"/>
<evidence type="ECO:0000256" key="3">
    <source>
        <dbReference type="ARBA" id="ARBA00022989"/>
    </source>
</evidence>
<feature type="transmembrane region" description="Helical" evidence="5">
    <location>
        <begin position="158"/>
        <end position="181"/>
    </location>
</feature>
<gene>
    <name evidence="6" type="ORF">MENT_LOCUS20756</name>
</gene>
<evidence type="ECO:0000256" key="1">
    <source>
        <dbReference type="ARBA" id="ARBA00004141"/>
    </source>
</evidence>
<evidence type="ECO:0000313" key="6">
    <source>
        <dbReference type="EMBL" id="CAD2169422.1"/>
    </source>
</evidence>
<evidence type="ECO:0000256" key="5">
    <source>
        <dbReference type="SAM" id="Phobius"/>
    </source>
</evidence>
<feature type="transmembrane region" description="Helical" evidence="5">
    <location>
        <begin position="84"/>
        <end position="108"/>
    </location>
</feature>
<proteinExistence type="predicted"/>
<dbReference type="PANTHER" id="PTHR23507:SF1">
    <property type="entry name" value="FI18259P1-RELATED"/>
    <property type="match status" value="1"/>
</dbReference>
<comment type="subcellular location">
    <subcellularLocation>
        <location evidence="1">Membrane</location>
        <topology evidence="1">Multi-pass membrane protein</topology>
    </subcellularLocation>
</comment>
<keyword evidence="4 5" id="KW-0472">Membrane</keyword>
<accession>A0A6V7V363</accession>
<comment type="caution">
    <text evidence="6">The sequence shown here is derived from an EMBL/GenBank/DDBJ whole genome shotgun (WGS) entry which is preliminary data.</text>
</comment>
<sequence>MRCILNRRSSSNFTSYPINPVPAKLKKGSLIMRGPKNEVRYYFSNFIFNTLKIFLQIIFIYPLLQKHIGISNLRLALFGLTFKIGSVIILAFTKTSLTAFMSIFLSIYGRFVPTGLRAIASACVNIGKIFSLMSLLQSLGFLIASPLFNGIYPFTLNFFPGTMLLVVAALLTFTACLLIYLDVKSKNQ</sequence>
<name>A0A6V7V363_MELEN</name>
<dbReference type="OrthoDB" id="3026777at2759"/>
<dbReference type="Proteomes" id="UP000580250">
    <property type="component" value="Unassembled WGS sequence"/>
</dbReference>
<feature type="transmembrane region" description="Helical" evidence="5">
    <location>
        <begin position="129"/>
        <end position="152"/>
    </location>
</feature>
<evidence type="ECO:0000313" key="7">
    <source>
        <dbReference type="Proteomes" id="UP000580250"/>
    </source>
</evidence>
<organism evidence="6 7">
    <name type="scientific">Meloidogyne enterolobii</name>
    <name type="common">Root-knot nematode worm</name>
    <name type="synonym">Meloidogyne mayaguensis</name>
    <dbReference type="NCBI Taxonomy" id="390850"/>
    <lineage>
        <taxon>Eukaryota</taxon>
        <taxon>Metazoa</taxon>
        <taxon>Ecdysozoa</taxon>
        <taxon>Nematoda</taxon>
        <taxon>Chromadorea</taxon>
        <taxon>Rhabditida</taxon>
        <taxon>Tylenchina</taxon>
        <taxon>Tylenchomorpha</taxon>
        <taxon>Tylenchoidea</taxon>
        <taxon>Meloidogynidae</taxon>
        <taxon>Meloidogyninae</taxon>
        <taxon>Meloidogyne</taxon>
    </lineage>
</organism>
<dbReference type="PANTHER" id="PTHR23507">
    <property type="entry name" value="ZGC:174356"/>
    <property type="match status" value="1"/>
</dbReference>